<evidence type="ECO:0000313" key="2">
    <source>
        <dbReference type="Proteomes" id="UP000318590"/>
    </source>
</evidence>
<protein>
    <recommendedName>
        <fullName evidence="3">SMI1/KNR4 family protein</fullName>
    </recommendedName>
</protein>
<dbReference type="RefSeq" id="WP_142836285.1">
    <property type="nucleotide sequence ID" value="NZ_VFSV01000080.1"/>
</dbReference>
<dbReference type="AlphaFoldDB" id="A0A547PJK3"/>
<evidence type="ECO:0000313" key="1">
    <source>
        <dbReference type="EMBL" id="TRD14313.1"/>
    </source>
</evidence>
<dbReference type="EMBL" id="VFSV01000080">
    <property type="protein sequence ID" value="TRD14313.1"/>
    <property type="molecule type" value="Genomic_DNA"/>
</dbReference>
<accession>A0A547PJK3</accession>
<keyword evidence="2" id="KW-1185">Reference proteome</keyword>
<reference evidence="1 2" key="1">
    <citation type="submission" date="2019-06" db="EMBL/GenBank/DDBJ databases">
        <title>Paenimaribius caenipelagi gen. nov., sp. nov., isolated from a tidal flat.</title>
        <authorList>
            <person name="Yoon J.-H."/>
        </authorList>
    </citation>
    <scope>NUCLEOTIDE SEQUENCE [LARGE SCALE GENOMIC DNA]</scope>
    <source>
        <strain evidence="1 2">JBTF-M29</strain>
    </source>
</reference>
<dbReference type="Proteomes" id="UP000318590">
    <property type="component" value="Unassembled WGS sequence"/>
</dbReference>
<comment type="caution">
    <text evidence="1">The sequence shown here is derived from an EMBL/GenBank/DDBJ whole genome shotgun (WGS) entry which is preliminary data.</text>
</comment>
<organism evidence="1 2">
    <name type="scientific">Palleronia caenipelagi</name>
    <dbReference type="NCBI Taxonomy" id="2489174"/>
    <lineage>
        <taxon>Bacteria</taxon>
        <taxon>Pseudomonadati</taxon>
        <taxon>Pseudomonadota</taxon>
        <taxon>Alphaproteobacteria</taxon>
        <taxon>Rhodobacterales</taxon>
        <taxon>Roseobacteraceae</taxon>
        <taxon>Palleronia</taxon>
    </lineage>
</organism>
<evidence type="ECO:0008006" key="3">
    <source>
        <dbReference type="Google" id="ProtNLM"/>
    </source>
</evidence>
<gene>
    <name evidence="1" type="ORF">FEV53_19195</name>
</gene>
<dbReference type="OrthoDB" id="276554at204455"/>
<sequence length="210" mass="23805">MFGVLKNRAFEKALQKSLPQGFVLPEGIWQLIRWLEAKGQCFRYRSSQAMFMPTMPVDSFDQLWSHLAFVIEPDLVRNWFGKDGLEDLIVPLVKCGADGSHFAAWRNGAKTEFVFLGSEGEAFSVTNSVQEFIALITMGYFSIEGRFDLELSPSDNYSEYFDKKWPDPVDVKEYVGAALGVTYPATVESLIARSEEDPFVKFVERTLAET</sequence>
<proteinExistence type="predicted"/>
<name>A0A547PJK3_9RHOB</name>